<dbReference type="AlphaFoldDB" id="X1U3X5"/>
<feature type="transmembrane region" description="Helical" evidence="1">
    <location>
        <begin position="12"/>
        <end position="35"/>
    </location>
</feature>
<dbReference type="InterPro" id="IPR036928">
    <property type="entry name" value="AS_sf"/>
</dbReference>
<evidence type="ECO:0000313" key="3">
    <source>
        <dbReference type="EMBL" id="GAI86974.1"/>
    </source>
</evidence>
<dbReference type="GO" id="GO:0050567">
    <property type="term" value="F:glutaminyl-tRNA synthase (glutamine-hydrolyzing) activity"/>
    <property type="evidence" value="ECO:0007669"/>
    <property type="project" value="TreeGrafter"/>
</dbReference>
<dbReference type="PANTHER" id="PTHR11895">
    <property type="entry name" value="TRANSAMIDASE"/>
    <property type="match status" value="1"/>
</dbReference>
<name>X1U3X5_9ZZZZ</name>
<evidence type="ECO:0000259" key="2">
    <source>
        <dbReference type="Pfam" id="PF01425"/>
    </source>
</evidence>
<comment type="caution">
    <text evidence="3">The sequence shown here is derived from an EMBL/GenBank/DDBJ whole genome shotgun (WGS) entry which is preliminary data.</text>
</comment>
<feature type="non-terminal residue" evidence="3">
    <location>
        <position position="361"/>
    </location>
</feature>
<dbReference type="InterPro" id="IPR023631">
    <property type="entry name" value="Amidase_dom"/>
</dbReference>
<keyword evidence="1" id="KW-1133">Transmembrane helix</keyword>
<feature type="domain" description="Amidase" evidence="2">
    <location>
        <begin position="149"/>
        <end position="359"/>
    </location>
</feature>
<dbReference type="Gene3D" id="3.90.1300.10">
    <property type="entry name" value="Amidase signature (AS) domain"/>
    <property type="match status" value="1"/>
</dbReference>
<organism evidence="3">
    <name type="scientific">marine sediment metagenome</name>
    <dbReference type="NCBI Taxonomy" id="412755"/>
    <lineage>
        <taxon>unclassified sequences</taxon>
        <taxon>metagenomes</taxon>
        <taxon>ecological metagenomes</taxon>
    </lineage>
</organism>
<dbReference type="Pfam" id="PF01425">
    <property type="entry name" value="Amidase"/>
    <property type="match status" value="1"/>
</dbReference>
<dbReference type="PANTHER" id="PTHR11895:SF73">
    <property type="entry name" value="AMIDASE FAMILY PROTEIN"/>
    <property type="match status" value="1"/>
</dbReference>
<accession>X1U3X5</accession>
<reference evidence="3" key="1">
    <citation type="journal article" date="2014" name="Front. Microbiol.">
        <title>High frequency of phylogenetically diverse reductive dehalogenase-homologous genes in deep subseafloor sedimentary metagenomes.</title>
        <authorList>
            <person name="Kawai M."/>
            <person name="Futagami T."/>
            <person name="Toyoda A."/>
            <person name="Takaki Y."/>
            <person name="Nishi S."/>
            <person name="Hori S."/>
            <person name="Arai W."/>
            <person name="Tsubouchi T."/>
            <person name="Morono Y."/>
            <person name="Uchiyama I."/>
            <person name="Ito T."/>
            <person name="Fujiyama A."/>
            <person name="Inagaki F."/>
            <person name="Takami H."/>
        </authorList>
    </citation>
    <scope>NUCLEOTIDE SEQUENCE</scope>
    <source>
        <strain evidence="3">Expedition CK06-06</strain>
    </source>
</reference>
<gene>
    <name evidence="3" type="ORF">S12H4_15347</name>
</gene>
<dbReference type="SUPFAM" id="SSF75304">
    <property type="entry name" value="Amidase signature (AS) enzymes"/>
    <property type="match status" value="1"/>
</dbReference>
<evidence type="ECO:0000256" key="1">
    <source>
        <dbReference type="SAM" id="Phobius"/>
    </source>
</evidence>
<keyword evidence="1" id="KW-0472">Membrane</keyword>
<protein>
    <recommendedName>
        <fullName evidence="2">Amidase domain-containing protein</fullName>
    </recommendedName>
</protein>
<sequence>MEKNGKKNVSKIWPYISIIFILLFLCSVVYIFFFIPGGEEISRRDIKIAGKTIGLDFTTEEIKLMFEDVKENLDHYKTLRKFPLNNEVPPALYFNPIVPGLTFEKNPPPAVKLELPEVKVPDNLEDLAFEPVTVLAALIKSRQVTSVQLTRMYLTRLKKYDPVLKCVVTLTQELALKQAEKADREIAAGKYRGPLHGIPWGAKDLLATKGIKTTWGAVPYKDQVIDEDATVVKRLEEAGAVLVAKLSVGALAWGDVWFGGKTRNPWDTEQGSSGSSAGPAAATAAGLVGFSIGTETWGSIVSPSTRCGATGLRPTFGRVSRCGAMALSWSMDKIGPLCRTVEGCALVFNAIYGPDGKDLTI</sequence>
<keyword evidence="1" id="KW-0812">Transmembrane</keyword>
<dbReference type="InterPro" id="IPR000120">
    <property type="entry name" value="Amidase"/>
</dbReference>
<proteinExistence type="predicted"/>
<dbReference type="EMBL" id="BARW01007361">
    <property type="protein sequence ID" value="GAI86974.1"/>
    <property type="molecule type" value="Genomic_DNA"/>
</dbReference>